<evidence type="ECO:0000259" key="2">
    <source>
        <dbReference type="PROSITE" id="PS51352"/>
    </source>
</evidence>
<dbReference type="InterPro" id="IPR012336">
    <property type="entry name" value="Thioredoxin-like_fold"/>
</dbReference>
<organism evidence="3 4">
    <name type="scientific">Flavobacterium silvaticum</name>
    <dbReference type="NCBI Taxonomy" id="1852020"/>
    <lineage>
        <taxon>Bacteria</taxon>
        <taxon>Pseudomonadati</taxon>
        <taxon>Bacteroidota</taxon>
        <taxon>Flavobacteriia</taxon>
        <taxon>Flavobacteriales</taxon>
        <taxon>Flavobacteriaceae</taxon>
        <taxon>Flavobacterium</taxon>
    </lineage>
</organism>
<gene>
    <name evidence="3" type="ORF">G6047_05215</name>
</gene>
<dbReference type="PANTHER" id="PTHR13887">
    <property type="entry name" value="GLUTATHIONE S-TRANSFERASE KAPPA"/>
    <property type="match status" value="1"/>
</dbReference>
<comment type="similarity">
    <text evidence="1">Belongs to the thioredoxin family. DsbA subfamily.</text>
</comment>
<evidence type="ECO:0000313" key="3">
    <source>
        <dbReference type="EMBL" id="NMH27425.1"/>
    </source>
</evidence>
<protein>
    <submittedName>
        <fullName evidence="3">Thioredoxin domain-containing protein</fullName>
    </submittedName>
</protein>
<feature type="domain" description="Thioredoxin" evidence="2">
    <location>
        <begin position="1"/>
        <end position="172"/>
    </location>
</feature>
<accession>A0A972FTR4</accession>
<name>A0A972FTR4_9FLAO</name>
<dbReference type="Pfam" id="PF13462">
    <property type="entry name" value="Thioredoxin_4"/>
    <property type="match status" value="1"/>
</dbReference>
<dbReference type="Proteomes" id="UP000712080">
    <property type="component" value="Unassembled WGS sequence"/>
</dbReference>
<evidence type="ECO:0000313" key="4">
    <source>
        <dbReference type="Proteomes" id="UP000712080"/>
    </source>
</evidence>
<evidence type="ECO:0000256" key="1">
    <source>
        <dbReference type="ARBA" id="ARBA00005791"/>
    </source>
</evidence>
<dbReference type="RefSeq" id="WP_169526423.1">
    <property type="nucleotide sequence ID" value="NZ_JAAMPU010000100.1"/>
</dbReference>
<dbReference type="InterPro" id="IPR036249">
    <property type="entry name" value="Thioredoxin-like_sf"/>
</dbReference>
<proteinExistence type="inferred from homology"/>
<comment type="caution">
    <text evidence="3">The sequence shown here is derived from an EMBL/GenBank/DDBJ whole genome shotgun (WGS) entry which is preliminary data.</text>
</comment>
<sequence length="172" mass="19680">MALRKPVDADDHIEGNIHAAIELVEYGDYQCPHCQKAYYIVKRWQREFGDNLKLVFRNFPLENIHPLAKPAAIATEAAARQGKFWEMHDHLFENHDDFSRGKLVQFAEELGLNVTDFSKDLEDPELSAKVDADFYGGMRSGVNATPTFFVNGEKFEGSWDTGELRDFLQNLI</sequence>
<reference evidence="3" key="1">
    <citation type="submission" date="2020-02" db="EMBL/GenBank/DDBJ databases">
        <title>Flavobacterium sp. genome.</title>
        <authorList>
            <person name="Jung H.S."/>
            <person name="Baek J.H."/>
            <person name="Jeon C.O."/>
        </authorList>
    </citation>
    <scope>NUCLEOTIDE SEQUENCE</scope>
    <source>
        <strain evidence="3">SE-s28</strain>
    </source>
</reference>
<dbReference type="SUPFAM" id="SSF52833">
    <property type="entry name" value="Thioredoxin-like"/>
    <property type="match status" value="1"/>
</dbReference>
<keyword evidence="4" id="KW-1185">Reference proteome</keyword>
<dbReference type="InterPro" id="IPR013766">
    <property type="entry name" value="Thioredoxin_domain"/>
</dbReference>
<dbReference type="PANTHER" id="PTHR13887:SF55">
    <property type="entry name" value="SLR0313 PROTEIN"/>
    <property type="match status" value="1"/>
</dbReference>
<dbReference type="AlphaFoldDB" id="A0A972FTR4"/>
<dbReference type="PROSITE" id="PS51352">
    <property type="entry name" value="THIOREDOXIN_2"/>
    <property type="match status" value="1"/>
</dbReference>
<dbReference type="EMBL" id="JAAMPU010000100">
    <property type="protein sequence ID" value="NMH27425.1"/>
    <property type="molecule type" value="Genomic_DNA"/>
</dbReference>
<dbReference type="Gene3D" id="3.40.30.10">
    <property type="entry name" value="Glutaredoxin"/>
    <property type="match status" value="1"/>
</dbReference>